<dbReference type="Proteomes" id="UP001500603">
    <property type="component" value="Unassembled WGS sequence"/>
</dbReference>
<comment type="caution">
    <text evidence="3">The sequence shown here is derived from an EMBL/GenBank/DDBJ whole genome shotgun (WGS) entry which is preliminary data.</text>
</comment>
<keyword evidence="4" id="KW-1185">Reference proteome</keyword>
<protein>
    <recommendedName>
        <fullName evidence="5">DUF2568 domain-containing protein</fullName>
    </recommendedName>
</protein>
<keyword evidence="2" id="KW-0812">Transmembrane</keyword>
<gene>
    <name evidence="3" type="ORF">GCM10023318_22070</name>
</gene>
<evidence type="ECO:0000256" key="2">
    <source>
        <dbReference type="SAM" id="Phobius"/>
    </source>
</evidence>
<keyword evidence="2" id="KW-1133">Transmembrane helix</keyword>
<dbReference type="Pfam" id="PF10823">
    <property type="entry name" value="DUF2568"/>
    <property type="match status" value="1"/>
</dbReference>
<feature type="transmembrane region" description="Helical" evidence="2">
    <location>
        <begin position="75"/>
        <end position="103"/>
    </location>
</feature>
<feature type="transmembrane region" description="Helical" evidence="2">
    <location>
        <begin position="34"/>
        <end position="55"/>
    </location>
</feature>
<dbReference type="InterPro" id="IPR021214">
    <property type="entry name" value="DUF2568"/>
</dbReference>
<feature type="transmembrane region" description="Helical" evidence="2">
    <location>
        <begin position="6"/>
        <end position="27"/>
    </location>
</feature>
<feature type="region of interest" description="Disordered" evidence="1">
    <location>
        <begin position="140"/>
        <end position="160"/>
    </location>
</feature>
<dbReference type="RefSeq" id="WP_345495160.1">
    <property type="nucleotide sequence ID" value="NZ_BAABJM010000002.1"/>
</dbReference>
<evidence type="ECO:0000313" key="3">
    <source>
        <dbReference type="EMBL" id="GAA5051083.1"/>
    </source>
</evidence>
<accession>A0ABP9K6J3</accession>
<proteinExistence type="predicted"/>
<dbReference type="EMBL" id="BAABJM010000002">
    <property type="protein sequence ID" value="GAA5051083.1"/>
    <property type="molecule type" value="Genomic_DNA"/>
</dbReference>
<reference evidence="4" key="1">
    <citation type="journal article" date="2019" name="Int. J. Syst. Evol. Microbiol.">
        <title>The Global Catalogue of Microorganisms (GCM) 10K type strain sequencing project: providing services to taxonomists for standard genome sequencing and annotation.</title>
        <authorList>
            <consortium name="The Broad Institute Genomics Platform"/>
            <consortium name="The Broad Institute Genome Sequencing Center for Infectious Disease"/>
            <person name="Wu L."/>
            <person name="Ma J."/>
        </authorList>
    </citation>
    <scope>NUCLEOTIDE SEQUENCE [LARGE SCALE GENOMIC DNA]</scope>
    <source>
        <strain evidence="4">JCM 18298</strain>
    </source>
</reference>
<organism evidence="3 4">
    <name type="scientific">Nocardia callitridis</name>
    <dbReference type="NCBI Taxonomy" id="648753"/>
    <lineage>
        <taxon>Bacteria</taxon>
        <taxon>Bacillati</taxon>
        <taxon>Actinomycetota</taxon>
        <taxon>Actinomycetes</taxon>
        <taxon>Mycobacteriales</taxon>
        <taxon>Nocardiaceae</taxon>
        <taxon>Nocardia</taxon>
    </lineage>
</organism>
<sequence length="160" mass="16917">MHAIKIINLGVMFLLELGVLAGTAVWGATVPAELWVRLAAGIGAPALFVIMWAQFGAPNGARFPLTGGWRVGLELLWFGGGALAWGIGSTPVVGFVFFAVWVLNAIGRYLSHGDLIVHAGANDLVHDPDVPDVVDVLEPETPSPEDYLVIDGPEESTAHP</sequence>
<keyword evidence="2" id="KW-0472">Membrane</keyword>
<evidence type="ECO:0008006" key="5">
    <source>
        <dbReference type="Google" id="ProtNLM"/>
    </source>
</evidence>
<name>A0ABP9K6J3_9NOCA</name>
<evidence type="ECO:0000313" key="4">
    <source>
        <dbReference type="Proteomes" id="UP001500603"/>
    </source>
</evidence>
<evidence type="ECO:0000256" key="1">
    <source>
        <dbReference type="SAM" id="MobiDB-lite"/>
    </source>
</evidence>